<evidence type="ECO:0000256" key="12">
    <source>
        <dbReference type="PIRSR" id="PIRSR634016-3"/>
    </source>
</evidence>
<feature type="active site" description="Proton acceptor" evidence="11">
    <location>
        <position position="325"/>
    </location>
</feature>
<comment type="catalytic activity">
    <reaction evidence="10">
        <text>Release of an N-terminal amino acid, preferentially alanine, from a wide range of peptides, amides and arylamides.</text>
        <dbReference type="EC" id="3.4.11.14"/>
    </reaction>
</comment>
<dbReference type="OrthoDB" id="275509at2759"/>
<dbReference type="GO" id="GO:0042277">
    <property type="term" value="F:peptide binding"/>
    <property type="evidence" value="ECO:0007669"/>
    <property type="project" value="TreeGrafter"/>
</dbReference>
<dbReference type="SUPFAM" id="SSF55486">
    <property type="entry name" value="Metalloproteases ('zincins'), catalytic domain"/>
    <property type="match status" value="1"/>
</dbReference>
<dbReference type="SUPFAM" id="SSF63737">
    <property type="entry name" value="Leukotriene A4 hydrolase N-terminal domain"/>
    <property type="match status" value="1"/>
</dbReference>
<dbReference type="AlphaFoldDB" id="A0A0N4UQC0"/>
<evidence type="ECO:0000256" key="5">
    <source>
        <dbReference type="ARBA" id="ARBA00022670"/>
    </source>
</evidence>
<dbReference type="InterPro" id="IPR042097">
    <property type="entry name" value="Aminopeptidase_N-like_N_sf"/>
</dbReference>
<dbReference type="PRINTS" id="PR00756">
    <property type="entry name" value="ALADIPTASE"/>
</dbReference>
<dbReference type="GO" id="GO:0016285">
    <property type="term" value="F:alanyl aminopeptidase activity"/>
    <property type="evidence" value="ECO:0007669"/>
    <property type="project" value="UniProtKB-EC"/>
</dbReference>
<dbReference type="Pfam" id="PF01433">
    <property type="entry name" value="Peptidase_M1"/>
    <property type="match status" value="1"/>
</dbReference>
<keyword evidence="3 14" id="KW-0031">Aminopeptidase</keyword>
<dbReference type="CDD" id="cd09601">
    <property type="entry name" value="M1_APN-Q_like"/>
    <property type="match status" value="1"/>
</dbReference>
<evidence type="ECO:0000259" key="15">
    <source>
        <dbReference type="Pfam" id="PF01433"/>
    </source>
</evidence>
<reference evidence="18 20" key="2">
    <citation type="submission" date="2018-11" db="EMBL/GenBank/DDBJ databases">
        <authorList>
            <consortium name="Pathogen Informatics"/>
        </authorList>
    </citation>
    <scope>NUCLEOTIDE SEQUENCE [LARGE SCALE GENOMIC DNA]</scope>
</reference>
<evidence type="ECO:0000256" key="9">
    <source>
        <dbReference type="ARBA" id="ARBA00023049"/>
    </source>
</evidence>
<keyword evidence="20" id="KW-1185">Reference proteome</keyword>
<dbReference type="EMBL" id="UYYG01000171">
    <property type="protein sequence ID" value="VDN53736.1"/>
    <property type="molecule type" value="Genomic_DNA"/>
</dbReference>
<dbReference type="InterPro" id="IPR014782">
    <property type="entry name" value="Peptidase_M1_dom"/>
</dbReference>
<dbReference type="FunFam" id="2.60.40.1730:FF:000002">
    <property type="entry name" value="Aminopeptidase"/>
    <property type="match status" value="1"/>
</dbReference>
<evidence type="ECO:0000256" key="7">
    <source>
        <dbReference type="ARBA" id="ARBA00022801"/>
    </source>
</evidence>
<dbReference type="EC" id="3.4.11.-" evidence="14"/>
<feature type="binding site" evidence="12">
    <location>
        <position position="328"/>
    </location>
    <ligand>
        <name>Zn(2+)</name>
        <dbReference type="ChEBI" id="CHEBI:29105"/>
        <note>catalytic</note>
    </ligand>
</feature>
<dbReference type="Gene3D" id="2.60.40.1730">
    <property type="entry name" value="tricorn interacting facor f3 domain"/>
    <property type="match status" value="1"/>
</dbReference>
<evidence type="ECO:0000313" key="19">
    <source>
        <dbReference type="Proteomes" id="UP000038040"/>
    </source>
</evidence>
<reference evidence="21" key="1">
    <citation type="submission" date="2017-02" db="UniProtKB">
        <authorList>
            <consortium name="WormBaseParasite"/>
        </authorList>
    </citation>
    <scope>IDENTIFICATION</scope>
</reference>
<dbReference type="InterPro" id="IPR050344">
    <property type="entry name" value="Peptidase_M1_aminopeptidases"/>
</dbReference>
<dbReference type="STRING" id="318479.A0A0N4UQC0"/>
<dbReference type="Proteomes" id="UP000274756">
    <property type="component" value="Unassembled WGS sequence"/>
</dbReference>
<dbReference type="GO" id="GO:0043171">
    <property type="term" value="P:peptide catabolic process"/>
    <property type="evidence" value="ECO:0007669"/>
    <property type="project" value="TreeGrafter"/>
</dbReference>
<keyword evidence="8 12" id="KW-0862">Zinc</keyword>
<dbReference type="GO" id="GO:0006508">
    <property type="term" value="P:proteolysis"/>
    <property type="evidence" value="ECO:0007669"/>
    <property type="project" value="UniProtKB-KW"/>
</dbReference>
<feature type="domain" description="Peptidase M1 membrane alanine aminopeptidase" evidence="15">
    <location>
        <begin position="239"/>
        <end position="469"/>
    </location>
</feature>
<dbReference type="InterPro" id="IPR024571">
    <property type="entry name" value="ERAP1-like_C_dom"/>
</dbReference>
<evidence type="ECO:0000313" key="20">
    <source>
        <dbReference type="Proteomes" id="UP000274756"/>
    </source>
</evidence>
<dbReference type="PANTHER" id="PTHR11533">
    <property type="entry name" value="PROTEASE M1 ZINC METALLOPROTEASE"/>
    <property type="match status" value="1"/>
</dbReference>
<dbReference type="Pfam" id="PF17900">
    <property type="entry name" value="Peptidase_M1_N"/>
    <property type="match status" value="1"/>
</dbReference>
<dbReference type="InterPro" id="IPR045357">
    <property type="entry name" value="Aminopeptidase_N-like_N"/>
</dbReference>
<sequence>MICHEHQKVPKRLERLPDIALPSHYTLVFTPDLEKFVFQGEEVIDVQVTKPTDYLKLHASAIDIQKASVTLKDGTEWNGLSIDYDQKWELITIRLPTEVQPQEIKISLVFTGILNDIMRGFYRSSYKDAGDVEKFMASTQFESSHARMCFPCWDEPIYKAKFDISLIVEQSLTALSNMNCIDEKIINGKKFVKFATSPLMSTYLVALVVGDLEFIEDKTNSGCIVRVYSTRGKKDKCYFALSVLKKTIGWYSDWFGIPYALPKCDMVAIPDFSMLLYIETDSYLPYLEAMENWGLLTFRELAVLTDPKKTSKRLETLIALVIAHEAAHLWFGNLVTMKWWTDLWLKEGFASFMEYMFVDANYPEYNVWLNFLNDELAHGFQLDALKSSHPIEIEIDNPNELDEIYDSITYSKSNSIIRMLCNMLGVKKFQEGLRIYLKRYQYKNAETVDLWDALSETSGLDVREFMSGWTKQMGYPLVVVQQEKKDGGIILHLRQEKFSFNPKQTNDTIWQVPITIASVSDPDNIKKILLLKNRENKFIMSEFKADDCLKLNVGTTGFYRVCYDCGSNQFATLYQCLREKKLSALDRFGLVCDMVAWLISSRHNAKIFLQLIEDLVNEDEYSVWSEINCGLAKILDLSNYYADKSIHNRLLSYIASRLEPVGMRLKWESSEDEEPQRKFLRSLILQRLASCNHLPTIDKAQKIFREHIDKNFDLNPDLRSMIYSTVAMYGGQAIYDELKQIYEKAELDEIKRHCILAMARIQDRRLRTQEYPVLFAGASLSNIGQKFLWPYFKRKSNFKDNVKLLVKNIGTVNSKLFINCYKSSADWMSFEGSTDDVQKFICSHLKEDEARTLNRTTEQILETISINTQMLKSTESDVSNFLTEKGF</sequence>
<dbReference type="Gene3D" id="2.60.40.1910">
    <property type="match status" value="1"/>
</dbReference>
<dbReference type="GO" id="GO:0008270">
    <property type="term" value="F:zinc ion binding"/>
    <property type="evidence" value="ECO:0007669"/>
    <property type="project" value="UniProtKB-UniRule"/>
</dbReference>
<evidence type="ECO:0000256" key="2">
    <source>
        <dbReference type="ARBA" id="ARBA00010136"/>
    </source>
</evidence>
<keyword evidence="6 12" id="KW-0479">Metal-binding</keyword>
<evidence type="ECO:0000256" key="6">
    <source>
        <dbReference type="ARBA" id="ARBA00022723"/>
    </source>
</evidence>
<comment type="subcellular location">
    <subcellularLocation>
        <location evidence="1">Cytoplasm</location>
    </subcellularLocation>
</comment>
<dbReference type="GO" id="GO:0005615">
    <property type="term" value="C:extracellular space"/>
    <property type="evidence" value="ECO:0007669"/>
    <property type="project" value="TreeGrafter"/>
</dbReference>
<dbReference type="Pfam" id="PF11838">
    <property type="entry name" value="ERAP1_C"/>
    <property type="match status" value="1"/>
</dbReference>
<evidence type="ECO:0000256" key="13">
    <source>
        <dbReference type="PIRSR" id="PIRSR634016-4"/>
    </source>
</evidence>
<feature type="binding site" evidence="12">
    <location>
        <position position="324"/>
    </location>
    <ligand>
        <name>Zn(2+)</name>
        <dbReference type="ChEBI" id="CHEBI:29105"/>
        <note>catalytic</note>
    </ligand>
</feature>
<dbReference type="WBParaSite" id="DME_0001019901-mRNA-1">
    <property type="protein sequence ID" value="DME_0001019901-mRNA-1"/>
    <property type="gene ID" value="DME_0001019901"/>
</dbReference>
<keyword evidence="9 14" id="KW-0482">Metalloprotease</keyword>
<keyword evidence="5 14" id="KW-0645">Protease</keyword>
<gene>
    <name evidence="18" type="ORF">DME_LOCUS3709</name>
</gene>
<evidence type="ECO:0000256" key="3">
    <source>
        <dbReference type="ARBA" id="ARBA00022438"/>
    </source>
</evidence>
<comment type="cofactor">
    <cofactor evidence="12 14">
        <name>Zn(2+)</name>
        <dbReference type="ChEBI" id="CHEBI:29105"/>
    </cofactor>
    <text evidence="12 14">Binds 1 zinc ion per subunit.</text>
</comment>
<evidence type="ECO:0000256" key="1">
    <source>
        <dbReference type="ARBA" id="ARBA00004496"/>
    </source>
</evidence>
<evidence type="ECO:0000259" key="17">
    <source>
        <dbReference type="Pfam" id="PF17900"/>
    </source>
</evidence>
<dbReference type="Proteomes" id="UP000038040">
    <property type="component" value="Unplaced"/>
</dbReference>
<dbReference type="Gene3D" id="1.10.390.10">
    <property type="entry name" value="Neutral Protease Domain 2"/>
    <property type="match status" value="1"/>
</dbReference>
<dbReference type="GO" id="GO:0070006">
    <property type="term" value="F:metalloaminopeptidase activity"/>
    <property type="evidence" value="ECO:0007669"/>
    <property type="project" value="TreeGrafter"/>
</dbReference>
<dbReference type="Gene3D" id="1.25.50.20">
    <property type="match status" value="1"/>
</dbReference>
<evidence type="ECO:0000256" key="10">
    <source>
        <dbReference type="ARBA" id="ARBA00052895"/>
    </source>
</evidence>
<protein>
    <recommendedName>
        <fullName evidence="14">Aminopeptidase</fullName>
        <ecNumber evidence="14">3.4.11.-</ecNumber>
    </recommendedName>
</protein>
<dbReference type="FunFam" id="1.10.390.10:FF:000006">
    <property type="entry name" value="Puromycin-sensitive aminopeptidase"/>
    <property type="match status" value="1"/>
</dbReference>
<evidence type="ECO:0000256" key="14">
    <source>
        <dbReference type="RuleBase" id="RU364040"/>
    </source>
</evidence>
<proteinExistence type="inferred from homology"/>
<dbReference type="FunFam" id="2.60.40.1910:FF:000002">
    <property type="entry name" value="Aminopeptidase"/>
    <property type="match status" value="1"/>
</dbReference>
<keyword evidence="4" id="KW-0963">Cytoplasm</keyword>
<dbReference type="GO" id="GO:0016020">
    <property type="term" value="C:membrane"/>
    <property type="evidence" value="ECO:0007669"/>
    <property type="project" value="TreeGrafter"/>
</dbReference>
<feature type="domain" description="ERAP1-like C-terminal" evidence="16">
    <location>
        <begin position="549"/>
        <end position="864"/>
    </location>
</feature>
<evidence type="ECO:0000256" key="11">
    <source>
        <dbReference type="PIRSR" id="PIRSR634016-1"/>
    </source>
</evidence>
<dbReference type="InterPro" id="IPR034016">
    <property type="entry name" value="M1_APN-typ"/>
</dbReference>
<evidence type="ECO:0000256" key="8">
    <source>
        <dbReference type="ARBA" id="ARBA00022833"/>
    </source>
</evidence>
<evidence type="ECO:0000259" key="16">
    <source>
        <dbReference type="Pfam" id="PF11838"/>
    </source>
</evidence>
<accession>A0A0N4UQC0</accession>
<name>A0A0N4UQC0_DRAME</name>
<evidence type="ECO:0000313" key="18">
    <source>
        <dbReference type="EMBL" id="VDN53736.1"/>
    </source>
</evidence>
<keyword evidence="7 14" id="KW-0378">Hydrolase</keyword>
<feature type="site" description="Transition state stabilizer" evidence="13">
    <location>
        <position position="410"/>
    </location>
</feature>
<organism evidence="19 21">
    <name type="scientific">Dracunculus medinensis</name>
    <name type="common">Guinea worm</name>
    <dbReference type="NCBI Taxonomy" id="318479"/>
    <lineage>
        <taxon>Eukaryota</taxon>
        <taxon>Metazoa</taxon>
        <taxon>Ecdysozoa</taxon>
        <taxon>Nematoda</taxon>
        <taxon>Chromadorea</taxon>
        <taxon>Rhabditida</taxon>
        <taxon>Spirurina</taxon>
        <taxon>Dracunculoidea</taxon>
        <taxon>Dracunculidae</taxon>
        <taxon>Dracunculus</taxon>
    </lineage>
</organism>
<dbReference type="PANTHER" id="PTHR11533:SF174">
    <property type="entry name" value="PUROMYCIN-SENSITIVE AMINOPEPTIDASE-RELATED"/>
    <property type="match status" value="1"/>
</dbReference>
<evidence type="ECO:0000313" key="21">
    <source>
        <dbReference type="WBParaSite" id="DME_0001019901-mRNA-1"/>
    </source>
</evidence>
<feature type="binding site" evidence="12">
    <location>
        <position position="347"/>
    </location>
    <ligand>
        <name>Zn(2+)</name>
        <dbReference type="ChEBI" id="CHEBI:29105"/>
        <note>catalytic</note>
    </ligand>
</feature>
<dbReference type="InterPro" id="IPR001930">
    <property type="entry name" value="Peptidase_M1"/>
</dbReference>
<feature type="domain" description="Aminopeptidase N-like N-terminal" evidence="17">
    <location>
        <begin position="22"/>
        <end position="204"/>
    </location>
</feature>
<comment type="similarity">
    <text evidence="2 14">Belongs to the peptidase M1 family.</text>
</comment>
<dbReference type="InterPro" id="IPR027268">
    <property type="entry name" value="Peptidase_M4/M1_CTD_sf"/>
</dbReference>
<evidence type="ECO:0000256" key="4">
    <source>
        <dbReference type="ARBA" id="ARBA00022490"/>
    </source>
</evidence>
<dbReference type="GO" id="GO:0005737">
    <property type="term" value="C:cytoplasm"/>
    <property type="evidence" value="ECO:0007669"/>
    <property type="project" value="UniProtKB-SubCell"/>
</dbReference>